<dbReference type="RefSeq" id="WP_203376181.1">
    <property type="nucleotide sequence ID" value="NZ_JAENHP010000003.1"/>
</dbReference>
<dbReference type="PROSITE" id="PS50887">
    <property type="entry name" value="GGDEF"/>
    <property type="match status" value="1"/>
</dbReference>
<dbReference type="EMBL" id="JAENHP010000003">
    <property type="protein sequence ID" value="MBM2616280.1"/>
    <property type="molecule type" value="Genomic_DNA"/>
</dbReference>
<feature type="domain" description="GGDEF" evidence="2">
    <location>
        <begin position="221"/>
        <end position="353"/>
    </location>
</feature>
<keyword evidence="1" id="KW-0472">Membrane</keyword>
<dbReference type="InterPro" id="IPR043128">
    <property type="entry name" value="Rev_trsase/Diguanyl_cyclase"/>
</dbReference>
<protein>
    <submittedName>
        <fullName evidence="3">GGDEF domain-containing protein</fullName>
    </submittedName>
</protein>
<dbReference type="InterPro" id="IPR000160">
    <property type="entry name" value="GGDEF_dom"/>
</dbReference>
<dbReference type="SMART" id="SM00267">
    <property type="entry name" value="GGDEF"/>
    <property type="match status" value="1"/>
</dbReference>
<dbReference type="NCBIfam" id="TIGR00254">
    <property type="entry name" value="GGDEF"/>
    <property type="match status" value="1"/>
</dbReference>
<evidence type="ECO:0000256" key="1">
    <source>
        <dbReference type="SAM" id="Phobius"/>
    </source>
</evidence>
<dbReference type="InterPro" id="IPR052163">
    <property type="entry name" value="DGC-Regulatory_Protein"/>
</dbReference>
<name>A0ABS2A940_9ACTN</name>
<sequence length="353" mass="36662">METTLDPSVLRRRRTIEANSVVTRLGGVLCVSLFLAGWIGMPHALLDAPWVRLAAIGGLAEILFSVVLAVINLRRPNGRHYERFSTLGVVSDTIAIAGLVASLQAAGQTVWPLLSMAILTAALRKQLPGALLAWTVTSGILGVAVLVHGDQAMNPGDLSVAVLSHLLIAILSGTQASAYGRQVHELNAARRQLHHQASHDALTGLPNRARLTAHADALTGRAMAVLLLDLNGFKAVNDTLGHAAGDVVLRAVGARLRAALREGDLAGRIGGDEFVVVLADASPATAAALADRLRALICEPVDLDGQTASVGVSIGAAVRAAGEDADLDALSRAADAAMYREKSARRASAASTS</sequence>
<feature type="transmembrane region" description="Helical" evidence="1">
    <location>
        <begin position="21"/>
        <end position="41"/>
    </location>
</feature>
<gene>
    <name evidence="3" type="ORF">JIG36_12000</name>
</gene>
<comment type="caution">
    <text evidence="3">The sequence shown here is derived from an EMBL/GenBank/DDBJ whole genome shotgun (WGS) entry which is preliminary data.</text>
</comment>
<keyword evidence="4" id="KW-1185">Reference proteome</keyword>
<evidence type="ECO:0000259" key="2">
    <source>
        <dbReference type="PROSITE" id="PS50887"/>
    </source>
</evidence>
<proteinExistence type="predicted"/>
<evidence type="ECO:0000313" key="3">
    <source>
        <dbReference type="EMBL" id="MBM2616280.1"/>
    </source>
</evidence>
<dbReference type="CDD" id="cd01949">
    <property type="entry name" value="GGDEF"/>
    <property type="match status" value="1"/>
</dbReference>
<keyword evidence="1" id="KW-1133">Transmembrane helix</keyword>
<accession>A0ABS2A940</accession>
<dbReference type="Proteomes" id="UP000632138">
    <property type="component" value="Unassembled WGS sequence"/>
</dbReference>
<dbReference type="PANTHER" id="PTHR46663">
    <property type="entry name" value="DIGUANYLATE CYCLASE DGCT-RELATED"/>
    <property type="match status" value="1"/>
</dbReference>
<feature type="transmembrane region" description="Helical" evidence="1">
    <location>
        <begin position="85"/>
        <end position="107"/>
    </location>
</feature>
<feature type="transmembrane region" description="Helical" evidence="1">
    <location>
        <begin position="159"/>
        <end position="180"/>
    </location>
</feature>
<keyword evidence="1" id="KW-0812">Transmembrane</keyword>
<feature type="transmembrane region" description="Helical" evidence="1">
    <location>
        <begin position="53"/>
        <end position="73"/>
    </location>
</feature>
<feature type="transmembrane region" description="Helical" evidence="1">
    <location>
        <begin position="127"/>
        <end position="147"/>
    </location>
</feature>
<dbReference type="Gene3D" id="3.30.70.270">
    <property type="match status" value="1"/>
</dbReference>
<dbReference type="SUPFAM" id="SSF55073">
    <property type="entry name" value="Nucleotide cyclase"/>
    <property type="match status" value="1"/>
</dbReference>
<dbReference type="InterPro" id="IPR029787">
    <property type="entry name" value="Nucleotide_cyclase"/>
</dbReference>
<dbReference type="PANTHER" id="PTHR46663:SF4">
    <property type="entry name" value="DIGUANYLATE CYCLASE DGCT-RELATED"/>
    <property type="match status" value="1"/>
</dbReference>
<organism evidence="3 4">
    <name type="scientific">Paractinoplanes ovalisporus</name>
    <dbReference type="NCBI Taxonomy" id="2810368"/>
    <lineage>
        <taxon>Bacteria</taxon>
        <taxon>Bacillati</taxon>
        <taxon>Actinomycetota</taxon>
        <taxon>Actinomycetes</taxon>
        <taxon>Micromonosporales</taxon>
        <taxon>Micromonosporaceae</taxon>
        <taxon>Paractinoplanes</taxon>
    </lineage>
</organism>
<evidence type="ECO:0000313" key="4">
    <source>
        <dbReference type="Proteomes" id="UP000632138"/>
    </source>
</evidence>
<dbReference type="Pfam" id="PF00990">
    <property type="entry name" value="GGDEF"/>
    <property type="match status" value="1"/>
</dbReference>
<reference evidence="3 4" key="1">
    <citation type="submission" date="2021-01" db="EMBL/GenBank/DDBJ databases">
        <title>Actinoplanes sp. nov. LDG1-06 isolated from lichen.</title>
        <authorList>
            <person name="Saeng-In P."/>
            <person name="Phongsopitanun W."/>
            <person name="Kanchanasin P."/>
            <person name="Yuki M."/>
            <person name="Kudo T."/>
            <person name="Ohkuma M."/>
            <person name="Tanasupawat S."/>
        </authorList>
    </citation>
    <scope>NUCLEOTIDE SEQUENCE [LARGE SCALE GENOMIC DNA]</scope>
    <source>
        <strain evidence="3 4">LDG1-06</strain>
    </source>
</reference>